<dbReference type="RefSeq" id="WP_100211292.1">
    <property type="nucleotide sequence ID" value="NZ_CP138495.1"/>
</dbReference>
<feature type="domain" description="HTH cro/C1-type" evidence="1">
    <location>
        <begin position="11"/>
        <end position="65"/>
    </location>
</feature>
<dbReference type="PROSITE" id="PS50943">
    <property type="entry name" value="HTH_CROC1"/>
    <property type="match status" value="1"/>
</dbReference>
<dbReference type="EMBL" id="LT634361">
    <property type="protein sequence ID" value="SFZ82854.1"/>
    <property type="molecule type" value="Genomic_DNA"/>
</dbReference>
<organism evidence="2 3">
    <name type="scientific">Tenacibaculum maritimum NCIMB 2154</name>
    <dbReference type="NCBI Taxonomy" id="1349785"/>
    <lineage>
        <taxon>Bacteria</taxon>
        <taxon>Pseudomonadati</taxon>
        <taxon>Bacteroidota</taxon>
        <taxon>Flavobacteriia</taxon>
        <taxon>Flavobacteriales</taxon>
        <taxon>Flavobacteriaceae</taxon>
        <taxon>Tenacibaculum</taxon>
    </lineage>
</organism>
<dbReference type="InterPro" id="IPR010982">
    <property type="entry name" value="Lambda_DNA-bd_dom_sf"/>
</dbReference>
<keyword evidence="3" id="KW-1185">Reference proteome</keyword>
<dbReference type="Gene3D" id="1.10.260.40">
    <property type="entry name" value="lambda repressor-like DNA-binding domains"/>
    <property type="match status" value="1"/>
</dbReference>
<dbReference type="KEGG" id="tmar:MARIT_1784"/>
<dbReference type="GeneID" id="47723290"/>
<evidence type="ECO:0000259" key="1">
    <source>
        <dbReference type="PROSITE" id="PS50943"/>
    </source>
</evidence>
<dbReference type="AlphaFoldDB" id="A0A2H1E9W2"/>
<dbReference type="InterPro" id="IPR001387">
    <property type="entry name" value="Cro/C1-type_HTH"/>
</dbReference>
<sequence length="113" mass="12745">MSINETFGEHIRNLREQSGLPLRKVAASLDIDPSTLSKIERGERSANKEMVPILAKMFSEDENTLGLILMSDKVANELLAEENPNEILKVAEEKIKYLKNKSLEQGSLDFDEQ</sequence>
<reference evidence="2 3" key="1">
    <citation type="submission" date="2016-11" db="EMBL/GenBank/DDBJ databases">
        <authorList>
            <person name="Jaros S."/>
            <person name="Januszkiewicz K."/>
            <person name="Wedrychowicz H."/>
        </authorList>
    </citation>
    <scope>NUCLEOTIDE SEQUENCE [LARGE SCALE GENOMIC DNA]</scope>
    <source>
        <strain evidence="2">NCIMB 2154T</strain>
    </source>
</reference>
<dbReference type="Proteomes" id="UP000231564">
    <property type="component" value="Chromosome MARIT"/>
</dbReference>
<name>A0A2H1E9W2_9FLAO</name>
<dbReference type="SUPFAM" id="SSF47413">
    <property type="entry name" value="lambda repressor-like DNA-binding domains"/>
    <property type="match status" value="1"/>
</dbReference>
<evidence type="ECO:0000313" key="2">
    <source>
        <dbReference type="EMBL" id="SFZ82854.1"/>
    </source>
</evidence>
<evidence type="ECO:0000313" key="3">
    <source>
        <dbReference type="Proteomes" id="UP000231564"/>
    </source>
</evidence>
<dbReference type="OrthoDB" id="4762426at2"/>
<proteinExistence type="predicted"/>
<dbReference type="CDD" id="cd00093">
    <property type="entry name" value="HTH_XRE"/>
    <property type="match status" value="1"/>
</dbReference>
<gene>
    <name evidence="2" type="ORF">MARIT_1784</name>
</gene>
<protein>
    <submittedName>
        <fullName evidence="2">Helix-turn-helix domain protein</fullName>
    </submittedName>
</protein>
<dbReference type="GO" id="GO:0003677">
    <property type="term" value="F:DNA binding"/>
    <property type="evidence" value="ECO:0007669"/>
    <property type="project" value="InterPro"/>
</dbReference>
<accession>A0A2H1E9W2</accession>
<dbReference type="Pfam" id="PF01381">
    <property type="entry name" value="HTH_3"/>
    <property type="match status" value="1"/>
</dbReference>
<dbReference type="SMART" id="SM00530">
    <property type="entry name" value="HTH_XRE"/>
    <property type="match status" value="1"/>
</dbReference>